<keyword evidence="5 8" id="KW-0418">Kinase</keyword>
<evidence type="ECO:0000256" key="7">
    <source>
        <dbReference type="ARBA" id="ARBA00038240"/>
    </source>
</evidence>
<dbReference type="PANTHER" id="PTHR21064:SF6">
    <property type="entry name" value="AMINOGLYCOSIDE PHOSPHOTRANSFERASE DOMAIN-CONTAINING PROTEIN"/>
    <property type="match status" value="1"/>
</dbReference>
<keyword evidence="2 8" id="KW-0808">Transferase</keyword>
<keyword evidence="6 8" id="KW-0067">ATP-binding</keyword>
<comment type="catalytic activity">
    <reaction evidence="8">
        <text>L-homoserine + ATP = O-phospho-L-homoserine + ADP + H(+)</text>
        <dbReference type="Rhea" id="RHEA:13985"/>
        <dbReference type="ChEBI" id="CHEBI:15378"/>
        <dbReference type="ChEBI" id="CHEBI:30616"/>
        <dbReference type="ChEBI" id="CHEBI:57476"/>
        <dbReference type="ChEBI" id="CHEBI:57590"/>
        <dbReference type="ChEBI" id="CHEBI:456216"/>
        <dbReference type="EC" id="2.7.1.39"/>
    </reaction>
</comment>
<dbReference type="Proteomes" id="UP001161064">
    <property type="component" value="Unassembled WGS sequence"/>
</dbReference>
<dbReference type="NCBIfam" id="NF003558">
    <property type="entry name" value="PRK05231.1"/>
    <property type="match status" value="1"/>
</dbReference>
<comment type="pathway">
    <text evidence="8">Amino-acid biosynthesis; L-threonine biosynthesis; L-threonine from L-aspartate: step 4/5.</text>
</comment>
<comment type="similarity">
    <text evidence="7 8">Belongs to the pseudomonas-type ThrB family.</text>
</comment>
<evidence type="ECO:0000259" key="10">
    <source>
        <dbReference type="Pfam" id="PF01636"/>
    </source>
</evidence>
<dbReference type="PANTHER" id="PTHR21064">
    <property type="entry name" value="AMINOGLYCOSIDE PHOSPHOTRANSFERASE DOMAIN-CONTAINING PROTEIN-RELATED"/>
    <property type="match status" value="1"/>
</dbReference>
<name>A0ABQ4PV01_9PROT</name>
<reference evidence="11" key="2">
    <citation type="journal article" date="2023" name="ISME Commun">
        <title>Characterization of a bloom-associated alphaproteobacterial lineage, 'Candidatus Phycosocius': insights into freshwater algal-bacterial interactions.</title>
        <authorList>
            <person name="Tanabe Y."/>
            <person name="Yamaguchi H."/>
            <person name="Yoshida M."/>
            <person name="Kai A."/>
            <person name="Okazaki Y."/>
        </authorList>
    </citation>
    <scope>NUCLEOTIDE SEQUENCE</scope>
    <source>
        <strain evidence="11">BOTRYCO-1</strain>
    </source>
</reference>
<evidence type="ECO:0000256" key="3">
    <source>
        <dbReference type="ARBA" id="ARBA00022697"/>
    </source>
</evidence>
<evidence type="ECO:0000256" key="6">
    <source>
        <dbReference type="ARBA" id="ARBA00022840"/>
    </source>
</evidence>
<dbReference type="Gene3D" id="3.90.1200.10">
    <property type="match status" value="1"/>
</dbReference>
<evidence type="ECO:0000256" key="4">
    <source>
        <dbReference type="ARBA" id="ARBA00022741"/>
    </source>
</evidence>
<dbReference type="InterPro" id="IPR005280">
    <property type="entry name" value="Homoserine_kinase_II"/>
</dbReference>
<dbReference type="InterPro" id="IPR050249">
    <property type="entry name" value="Pseudomonas-type_ThrB"/>
</dbReference>
<dbReference type="Gene3D" id="3.30.200.20">
    <property type="entry name" value="Phosphorylase Kinase, domain 1"/>
    <property type="match status" value="1"/>
</dbReference>
<keyword evidence="4 8" id="KW-0547">Nucleotide-binding</keyword>
<dbReference type="SUPFAM" id="SSF56112">
    <property type="entry name" value="Protein kinase-like (PK-like)"/>
    <property type="match status" value="1"/>
</dbReference>
<dbReference type="GO" id="GO:0016301">
    <property type="term" value="F:kinase activity"/>
    <property type="evidence" value="ECO:0007669"/>
    <property type="project" value="UniProtKB-KW"/>
</dbReference>
<dbReference type="EC" id="2.7.1.39" evidence="8 9"/>
<evidence type="ECO:0000313" key="11">
    <source>
        <dbReference type="EMBL" id="GIU66847.1"/>
    </source>
</evidence>
<dbReference type="EMBL" id="BPFZ01000005">
    <property type="protein sequence ID" value="GIU66847.1"/>
    <property type="molecule type" value="Genomic_DNA"/>
</dbReference>
<dbReference type="CDD" id="cd05153">
    <property type="entry name" value="HomoserineK_II"/>
    <property type="match status" value="1"/>
</dbReference>
<evidence type="ECO:0000256" key="8">
    <source>
        <dbReference type="HAMAP-Rule" id="MF_00301"/>
    </source>
</evidence>
<gene>
    <name evidence="8 11" type="primary">thrB</name>
    <name evidence="11" type="ORF">PsB1_1001</name>
</gene>
<keyword evidence="3 8" id="KW-0791">Threonine biosynthesis</keyword>
<dbReference type="InterPro" id="IPR011009">
    <property type="entry name" value="Kinase-like_dom_sf"/>
</dbReference>
<evidence type="ECO:0000256" key="5">
    <source>
        <dbReference type="ARBA" id="ARBA00022777"/>
    </source>
</evidence>
<evidence type="ECO:0000256" key="1">
    <source>
        <dbReference type="ARBA" id="ARBA00022605"/>
    </source>
</evidence>
<dbReference type="RefSeq" id="WP_284359499.1">
    <property type="nucleotide sequence ID" value="NZ_BPFZ01000005.1"/>
</dbReference>
<dbReference type="Pfam" id="PF01636">
    <property type="entry name" value="APH"/>
    <property type="match status" value="1"/>
</dbReference>
<comment type="caution">
    <text evidence="11">The sequence shown here is derived from an EMBL/GenBank/DDBJ whole genome shotgun (WGS) entry which is preliminary data.</text>
</comment>
<dbReference type="NCBIfam" id="TIGR00938">
    <property type="entry name" value="thrB_alt"/>
    <property type="match status" value="1"/>
</dbReference>
<keyword evidence="12" id="KW-1185">Reference proteome</keyword>
<dbReference type="InterPro" id="IPR002575">
    <property type="entry name" value="Aminoglycoside_PTrfase"/>
</dbReference>
<evidence type="ECO:0000256" key="9">
    <source>
        <dbReference type="NCBIfam" id="TIGR00938"/>
    </source>
</evidence>
<organism evidence="11 12">
    <name type="scientific">Candidatus Phycosocius spiralis</name>
    <dbReference type="NCBI Taxonomy" id="2815099"/>
    <lineage>
        <taxon>Bacteria</taxon>
        <taxon>Pseudomonadati</taxon>
        <taxon>Pseudomonadota</taxon>
        <taxon>Alphaproteobacteria</taxon>
        <taxon>Caulobacterales</taxon>
        <taxon>Caulobacterales incertae sedis</taxon>
        <taxon>Candidatus Phycosocius</taxon>
    </lineage>
</organism>
<proteinExistence type="inferred from homology"/>
<dbReference type="HAMAP" id="MF_00301">
    <property type="entry name" value="Homoser_kinase_2"/>
    <property type="match status" value="1"/>
</dbReference>
<sequence>MAVYTEPTDEELATLLNAWGLDGLRNFKGIAEGIQNSNFLIEVRQGRFILTIYEKSVVLDDLPFYLGLTETAANAGLPAARPIRTQDGEMVQMIRGKPTSLCTFLDGVSSQHPPSSQTRAAGAALAQLHLALADYPQKRPNDLGPHNWSELWAGRAAHSEDLEPGIAPSIDQDLKEFAANWPRDLPRGIIHADLFPDNVLFLGDRVNGLIDFYFACEDFLAYDLAVMLNAWCFEANGREFDLVKGRALIMGYETVRPLSQSERNALPLLARGAALRFFLTRLVDWVTPMDGALVRKKDPRDYAARLAFHRNARSAADYGAPE</sequence>
<feature type="domain" description="Aminoglycoside phosphotransferase" evidence="10">
    <location>
        <begin position="27"/>
        <end position="257"/>
    </location>
</feature>
<evidence type="ECO:0000256" key="2">
    <source>
        <dbReference type="ARBA" id="ARBA00022679"/>
    </source>
</evidence>
<evidence type="ECO:0000313" key="12">
    <source>
        <dbReference type="Proteomes" id="UP001161064"/>
    </source>
</evidence>
<keyword evidence="1 8" id="KW-0028">Amino-acid biosynthesis</keyword>
<reference evidence="11" key="1">
    <citation type="submission" date="2021-05" db="EMBL/GenBank/DDBJ databases">
        <authorList>
            <person name="Tanabe Y."/>
        </authorList>
    </citation>
    <scope>NUCLEOTIDE SEQUENCE</scope>
    <source>
        <strain evidence="11">BOTRYCO-1</strain>
    </source>
</reference>
<protein>
    <recommendedName>
        <fullName evidence="8 9">Homoserine kinase</fullName>
        <shortName evidence="8">HK</shortName>
        <shortName evidence="8">HSK</shortName>
        <ecNumber evidence="8 9">2.7.1.39</ecNumber>
    </recommendedName>
</protein>
<accession>A0ABQ4PV01</accession>